<dbReference type="Proteomes" id="UP001056120">
    <property type="component" value="Linkage Group LG05"/>
</dbReference>
<organism evidence="1 2">
    <name type="scientific">Smallanthus sonchifolius</name>
    <dbReference type="NCBI Taxonomy" id="185202"/>
    <lineage>
        <taxon>Eukaryota</taxon>
        <taxon>Viridiplantae</taxon>
        <taxon>Streptophyta</taxon>
        <taxon>Embryophyta</taxon>
        <taxon>Tracheophyta</taxon>
        <taxon>Spermatophyta</taxon>
        <taxon>Magnoliopsida</taxon>
        <taxon>eudicotyledons</taxon>
        <taxon>Gunneridae</taxon>
        <taxon>Pentapetalae</taxon>
        <taxon>asterids</taxon>
        <taxon>campanulids</taxon>
        <taxon>Asterales</taxon>
        <taxon>Asteraceae</taxon>
        <taxon>Asteroideae</taxon>
        <taxon>Heliantheae alliance</taxon>
        <taxon>Millerieae</taxon>
        <taxon>Smallanthus</taxon>
    </lineage>
</organism>
<protein>
    <submittedName>
        <fullName evidence="1">Uncharacterized protein</fullName>
    </submittedName>
</protein>
<sequence>MASSSSSDFIEEDEFRVEILSSILDPITIERVRVASEVSEDSTSQSADISSADSHVEEPITPMSSVRIYFRVLLLVDKIESAKEAINAHTMITLVLRLQSRMYISLMFCVNKDLVRFHSSGASEIFLSMILRKRIFLLRKVFKSDHNICACLDVHAPNCGNYLDLIKYLKHSMVYFAHTINLVIYEVYIRQFGSSVEVTEVSGVSMIKAIVNDQDILISDDTIRTHRRFNDTANDPTTLSPDVVIQTFRRMAYEELEETLGLAHLNPRVFVNMKKNHSRSTFSGNKTPLFPEMMGFEDIESGAESSSLGSSSDMLMKEMIIMMMDKMEMMNMLIPILSLTMKNSTQLKIHLLHLLDMIGFNSYSQFKKEKKRLELSKSSSKPRKLRRLVRGPPPQPSYKNIVVSSNTSSEGDAESHEEKDDEEVFYFDGDNAGISSPADDDVAGPSSPMGENILSSSGSPIKNLYKGKQIVIKDEFPQVTSTTKLTKEMEEELSRQAIVEILRKDDLDAKAQADVEIAKAAAESLSSILSKQLEKKTEFIKERMNVHRKIARVYPRRKETKDEKLSEDVSKESETTPKVVQDPVIPKSTPRKKSIPKRVLKKLADWEEIFGMSMNNLEDSVQEIKSKMTKEELERDSLNFYLKANNHRSKQPKNMKTENLKKLVTNMKSEKKKEKKILLDKELEKTIQKDEVINKEKEKENPKEKSGRESEKALRDRLSELEKAKKRRLEVGSKVSKEIYSSYAAEAPIKVSAESKATWFKKKPEISSRLVDNFENKGKTPSVGEDIFKLSVADLNVLAGIKMLTTHPKVYDFEKLLRSMSKDRFHAYKKNPKVTRRKMSRFRYDVQNVVARKNVRSKAPTTILPHDNEEYTKNYESLQWLN</sequence>
<comment type="caution">
    <text evidence="1">The sequence shown here is derived from an EMBL/GenBank/DDBJ whole genome shotgun (WGS) entry which is preliminary data.</text>
</comment>
<gene>
    <name evidence="1" type="ORF">L1987_15080</name>
</gene>
<name>A0ACB9J646_9ASTR</name>
<reference evidence="1 2" key="2">
    <citation type="journal article" date="2022" name="Mol. Ecol. Resour.">
        <title>The genomes of chicory, endive, great burdock and yacon provide insights into Asteraceae paleo-polyploidization history and plant inulin production.</title>
        <authorList>
            <person name="Fan W."/>
            <person name="Wang S."/>
            <person name="Wang H."/>
            <person name="Wang A."/>
            <person name="Jiang F."/>
            <person name="Liu H."/>
            <person name="Zhao H."/>
            <person name="Xu D."/>
            <person name="Zhang Y."/>
        </authorList>
    </citation>
    <scope>NUCLEOTIDE SEQUENCE [LARGE SCALE GENOMIC DNA]</scope>
    <source>
        <strain evidence="2">cv. Yunnan</strain>
        <tissue evidence="1">Leaves</tissue>
    </source>
</reference>
<dbReference type="EMBL" id="CM042022">
    <property type="protein sequence ID" value="KAI3815413.1"/>
    <property type="molecule type" value="Genomic_DNA"/>
</dbReference>
<accession>A0ACB9J646</accession>
<evidence type="ECO:0000313" key="1">
    <source>
        <dbReference type="EMBL" id="KAI3815413.1"/>
    </source>
</evidence>
<reference evidence="2" key="1">
    <citation type="journal article" date="2022" name="Mol. Ecol. Resour.">
        <title>The genomes of chicory, endive, great burdock and yacon provide insights into Asteraceae palaeo-polyploidization history and plant inulin production.</title>
        <authorList>
            <person name="Fan W."/>
            <person name="Wang S."/>
            <person name="Wang H."/>
            <person name="Wang A."/>
            <person name="Jiang F."/>
            <person name="Liu H."/>
            <person name="Zhao H."/>
            <person name="Xu D."/>
            <person name="Zhang Y."/>
        </authorList>
    </citation>
    <scope>NUCLEOTIDE SEQUENCE [LARGE SCALE GENOMIC DNA]</scope>
    <source>
        <strain evidence="2">cv. Yunnan</strain>
    </source>
</reference>
<evidence type="ECO:0000313" key="2">
    <source>
        <dbReference type="Proteomes" id="UP001056120"/>
    </source>
</evidence>
<keyword evidence="2" id="KW-1185">Reference proteome</keyword>
<proteinExistence type="predicted"/>